<dbReference type="Proteomes" id="UP000887580">
    <property type="component" value="Unplaced"/>
</dbReference>
<sequence length="248" mass="28599">MATKDKFLFSKDKHQTFTNNVSFSDKNGRYSNLNINKNQNCPILIPVQYSNNPKNDKDGDSKVSDKYDKWEKSEAWNRSVDLCFHTLTLNDKDEEGTKKKWKKDVLSEFISTPLFLHISAYESSKEITGFDTIDDGNVGFKRNKIIMEKQDFLRLIIQNPFEFPRQQEENRAIKPELMGFKARYSLLGSGKPTPSNTNRITNPVADSSVRYFNQEYPRTPNVQPSLVSPQMLQQQFHGHPSDLGSSVY</sequence>
<proteinExistence type="predicted"/>
<evidence type="ECO:0000313" key="1">
    <source>
        <dbReference type="Proteomes" id="UP000887580"/>
    </source>
</evidence>
<dbReference type="WBParaSite" id="PS1159_v2.g8400.t2">
    <property type="protein sequence ID" value="PS1159_v2.g8400.t2"/>
    <property type="gene ID" value="PS1159_v2.g8400"/>
</dbReference>
<accession>A0AC35GSU6</accession>
<organism evidence="1 2">
    <name type="scientific">Panagrolaimus sp. PS1159</name>
    <dbReference type="NCBI Taxonomy" id="55785"/>
    <lineage>
        <taxon>Eukaryota</taxon>
        <taxon>Metazoa</taxon>
        <taxon>Ecdysozoa</taxon>
        <taxon>Nematoda</taxon>
        <taxon>Chromadorea</taxon>
        <taxon>Rhabditida</taxon>
        <taxon>Tylenchina</taxon>
        <taxon>Panagrolaimomorpha</taxon>
        <taxon>Panagrolaimoidea</taxon>
        <taxon>Panagrolaimidae</taxon>
        <taxon>Panagrolaimus</taxon>
    </lineage>
</organism>
<protein>
    <submittedName>
        <fullName evidence="2">Uncharacterized protein</fullName>
    </submittedName>
</protein>
<name>A0AC35GSU6_9BILA</name>
<evidence type="ECO:0000313" key="2">
    <source>
        <dbReference type="WBParaSite" id="PS1159_v2.g8400.t2"/>
    </source>
</evidence>
<reference evidence="2" key="1">
    <citation type="submission" date="2022-11" db="UniProtKB">
        <authorList>
            <consortium name="WormBaseParasite"/>
        </authorList>
    </citation>
    <scope>IDENTIFICATION</scope>
</reference>